<name>A0A8J6H391_MICOH</name>
<protein>
    <submittedName>
        <fullName evidence="1">Putative PRAME family member 8-like</fullName>
    </submittedName>
</protein>
<dbReference type="AlphaFoldDB" id="A0A8J6H391"/>
<evidence type="ECO:0000313" key="1">
    <source>
        <dbReference type="EMBL" id="KAH0521623.1"/>
    </source>
</evidence>
<proteinExistence type="predicted"/>
<organism evidence="1 2">
    <name type="scientific">Microtus ochrogaster</name>
    <name type="common">Prairie vole</name>
    <dbReference type="NCBI Taxonomy" id="79684"/>
    <lineage>
        <taxon>Eukaryota</taxon>
        <taxon>Metazoa</taxon>
        <taxon>Chordata</taxon>
        <taxon>Craniata</taxon>
        <taxon>Vertebrata</taxon>
        <taxon>Euteleostomi</taxon>
        <taxon>Mammalia</taxon>
        <taxon>Eutheria</taxon>
        <taxon>Euarchontoglires</taxon>
        <taxon>Glires</taxon>
        <taxon>Rodentia</taxon>
        <taxon>Myomorpha</taxon>
        <taxon>Muroidea</taxon>
        <taxon>Cricetidae</taxon>
        <taxon>Arvicolinae</taxon>
        <taxon>Microtus</taxon>
    </lineage>
</organism>
<gene>
    <name evidence="1" type="ORF">LTLLF_100300</name>
</gene>
<sequence length="61" mass="7343">MDPAIIQCLQLSYVNLFDNDFSMPILKDFLHHTDNLRKLSVEQYPALWQYYDELVYISMEN</sequence>
<dbReference type="EMBL" id="JAATJU010000001">
    <property type="protein sequence ID" value="KAH0521623.1"/>
    <property type="molecule type" value="Genomic_DNA"/>
</dbReference>
<dbReference type="Proteomes" id="UP000710432">
    <property type="component" value="Unassembled WGS sequence"/>
</dbReference>
<evidence type="ECO:0000313" key="2">
    <source>
        <dbReference type="Proteomes" id="UP000710432"/>
    </source>
</evidence>
<accession>A0A8J6H391</accession>
<comment type="caution">
    <text evidence="1">The sequence shown here is derived from an EMBL/GenBank/DDBJ whole genome shotgun (WGS) entry which is preliminary data.</text>
</comment>
<reference evidence="1" key="1">
    <citation type="submission" date="2020-03" db="EMBL/GenBank/DDBJ databases">
        <title>Studies in the Genomics of Life Span.</title>
        <authorList>
            <person name="Glass D."/>
        </authorList>
    </citation>
    <scope>NUCLEOTIDE SEQUENCE</scope>
    <source>
        <strain evidence="1">LTLLF</strain>
        <tissue evidence="1">Muscle</tissue>
    </source>
</reference>